<reference evidence="4" key="1">
    <citation type="journal article" date="2019" name="Int. J. Syst. Evol. Microbiol.">
        <title>The Global Catalogue of Microorganisms (GCM) 10K type strain sequencing project: providing services to taxonomists for standard genome sequencing and annotation.</title>
        <authorList>
            <consortium name="The Broad Institute Genomics Platform"/>
            <consortium name="The Broad Institute Genome Sequencing Center for Infectious Disease"/>
            <person name="Wu L."/>
            <person name="Ma J."/>
        </authorList>
    </citation>
    <scope>NUCLEOTIDE SEQUENCE [LARGE SCALE GENOMIC DNA]</scope>
    <source>
        <strain evidence="4">JCM 17633</strain>
    </source>
</reference>
<dbReference type="InterPro" id="IPR027945">
    <property type="entry name" value="SseB_C"/>
</dbReference>
<dbReference type="Pfam" id="PF14581">
    <property type="entry name" value="SseB_C"/>
    <property type="match status" value="1"/>
</dbReference>
<feature type="domain" description="SseB protein N-terminal" evidence="1">
    <location>
        <begin position="21"/>
        <end position="136"/>
    </location>
</feature>
<dbReference type="Pfam" id="PF07179">
    <property type="entry name" value="SseB"/>
    <property type="match status" value="1"/>
</dbReference>
<dbReference type="Proteomes" id="UP001501682">
    <property type="component" value="Unassembled WGS sequence"/>
</dbReference>
<dbReference type="RefSeq" id="WP_344713203.1">
    <property type="nucleotide sequence ID" value="NZ_BAABCB010000010.1"/>
</dbReference>
<evidence type="ECO:0008006" key="5">
    <source>
        <dbReference type="Google" id="ProtNLM"/>
    </source>
</evidence>
<name>A0ABP8CQW5_9FLAO</name>
<protein>
    <recommendedName>
        <fullName evidence="5">Enhanced serine sensitivity protein SseB</fullName>
    </recommendedName>
</protein>
<dbReference type="EMBL" id="BAABCB010000010">
    <property type="protein sequence ID" value="GAA4242168.1"/>
    <property type="molecule type" value="Genomic_DNA"/>
</dbReference>
<dbReference type="InterPro" id="IPR009839">
    <property type="entry name" value="SseB_N"/>
</dbReference>
<organism evidence="3 4">
    <name type="scientific">Winogradskyella damuponensis</name>
    <dbReference type="NCBI Taxonomy" id="943939"/>
    <lineage>
        <taxon>Bacteria</taxon>
        <taxon>Pseudomonadati</taxon>
        <taxon>Bacteroidota</taxon>
        <taxon>Flavobacteriia</taxon>
        <taxon>Flavobacteriales</taxon>
        <taxon>Flavobacteriaceae</taxon>
        <taxon>Winogradskyella</taxon>
    </lineage>
</organism>
<evidence type="ECO:0000259" key="1">
    <source>
        <dbReference type="Pfam" id="PF07179"/>
    </source>
</evidence>
<evidence type="ECO:0000259" key="2">
    <source>
        <dbReference type="Pfam" id="PF14581"/>
    </source>
</evidence>
<keyword evidence="4" id="KW-1185">Reference proteome</keyword>
<feature type="domain" description="SseB protein C-terminal" evidence="2">
    <location>
        <begin position="152"/>
        <end position="259"/>
    </location>
</feature>
<comment type="caution">
    <text evidence="3">The sequence shown here is derived from an EMBL/GenBank/DDBJ whole genome shotgun (WGS) entry which is preliminary data.</text>
</comment>
<sequence length="260" mass="29668">MGLFDIFKKKKTESTFPENELERNLMKASSDISARNEFYTKLLWNELIVLTNGHRESEEGRKTLEKDTDVQLVTFENGQIPVFTSTNRIFDKGIVKEQVPFISMKGQDLFGFTKGATFILNPYSDYGKELIPQEIESLLNGSIFEKTNEMEIKEDTEVLIGQPSKYPTELVNELSNLFKKETIVKSAYLATIKMDKSEKPPHLIIAIDVEGNMSTISGKVGALAEQIIGKEEIIDFIKIEKDNGISEYFINQTKPFYIRK</sequence>
<proteinExistence type="predicted"/>
<gene>
    <name evidence="3" type="ORF">GCM10022292_11370</name>
</gene>
<accession>A0ABP8CQW5</accession>
<evidence type="ECO:0000313" key="4">
    <source>
        <dbReference type="Proteomes" id="UP001501682"/>
    </source>
</evidence>
<evidence type="ECO:0000313" key="3">
    <source>
        <dbReference type="EMBL" id="GAA4242168.1"/>
    </source>
</evidence>